<feature type="domain" description="FecR protein" evidence="1">
    <location>
        <begin position="125"/>
        <end position="213"/>
    </location>
</feature>
<evidence type="ECO:0000313" key="3">
    <source>
        <dbReference type="EMBL" id="TBU97282.1"/>
    </source>
</evidence>
<feature type="domain" description="FecR N-terminal" evidence="2">
    <location>
        <begin position="17"/>
        <end position="57"/>
    </location>
</feature>
<dbReference type="PANTHER" id="PTHR30273">
    <property type="entry name" value="PERIPLASMIC SIGNAL SENSOR AND SIGMA FACTOR ACTIVATOR FECR-RELATED"/>
    <property type="match status" value="1"/>
</dbReference>
<dbReference type="Gene3D" id="2.60.120.1440">
    <property type="match status" value="1"/>
</dbReference>
<dbReference type="EMBL" id="QJUP01000010">
    <property type="protein sequence ID" value="TBU97282.1"/>
    <property type="molecule type" value="Genomic_DNA"/>
</dbReference>
<dbReference type="Pfam" id="PF04773">
    <property type="entry name" value="FecR"/>
    <property type="match status" value="1"/>
</dbReference>
<accession>A0A4Q9RAS0</accession>
<dbReference type="GO" id="GO:0016989">
    <property type="term" value="F:sigma factor antagonist activity"/>
    <property type="evidence" value="ECO:0007669"/>
    <property type="project" value="TreeGrafter"/>
</dbReference>
<dbReference type="InterPro" id="IPR006860">
    <property type="entry name" value="FecR"/>
</dbReference>
<evidence type="ECO:0000259" key="1">
    <source>
        <dbReference type="Pfam" id="PF04773"/>
    </source>
</evidence>
<dbReference type="InterPro" id="IPR012373">
    <property type="entry name" value="Ferrdict_sens_TM"/>
</dbReference>
<protein>
    <submittedName>
        <fullName evidence="3">Peptide ABC transporter substrate-binding protein</fullName>
    </submittedName>
</protein>
<dbReference type="PANTHER" id="PTHR30273:SF2">
    <property type="entry name" value="PROTEIN FECR"/>
    <property type="match status" value="1"/>
</dbReference>
<sequence>MHSPNSSDESSERITHEAAHWCIRVHEADFSPKERARFEQWLASDPAHRLEFEAMQDIWTTSEAISIQPELRMGKPPVVPPRSHRQPSLRYYARAATFALLALPVAAFLGWKQGWVPNDYQRYSTVAASEEVTLGDGSTVVMNTNTRLTYLNYIDRRSVTLDEGEAFFKVHHDASHPFVVSAGSGEVTVTGTQFNVWKYDGQVVVTLTEGSVKVNGDNHSQGQEVRLTPGMQASYGGTLRKPLTRTVDTGQVMAWQEGKLIIDDLTLNQALPMINRYLDSPVVLGDKYAGELRLGGIYNTQDIAGLVQALPRVLPVQLARNKEGNTVIRYKRSYSPLEIR</sequence>
<dbReference type="Pfam" id="PF16220">
    <property type="entry name" value="DUF4880"/>
    <property type="match status" value="1"/>
</dbReference>
<dbReference type="InterPro" id="IPR032623">
    <property type="entry name" value="FecR_N"/>
</dbReference>
<dbReference type="RefSeq" id="WP_131184020.1">
    <property type="nucleotide sequence ID" value="NZ_QJUO01000008.1"/>
</dbReference>
<dbReference type="AlphaFoldDB" id="A0A4Q9RAS0"/>
<dbReference type="OrthoDB" id="9771237at2"/>
<dbReference type="PIRSF" id="PIRSF018266">
    <property type="entry name" value="FecR"/>
    <property type="match status" value="1"/>
</dbReference>
<dbReference type="Proteomes" id="UP000292639">
    <property type="component" value="Unassembled WGS sequence"/>
</dbReference>
<organism evidence="3 4">
    <name type="scientific">Stutzerimonas kirkiae</name>
    <dbReference type="NCBI Taxonomy" id="2211392"/>
    <lineage>
        <taxon>Bacteria</taxon>
        <taxon>Pseudomonadati</taxon>
        <taxon>Pseudomonadota</taxon>
        <taxon>Gammaproteobacteria</taxon>
        <taxon>Pseudomonadales</taxon>
        <taxon>Pseudomonadaceae</taxon>
        <taxon>Stutzerimonas</taxon>
    </lineage>
</organism>
<proteinExistence type="predicted"/>
<keyword evidence="4" id="KW-1185">Reference proteome</keyword>
<comment type="caution">
    <text evidence="3">The sequence shown here is derived from an EMBL/GenBank/DDBJ whole genome shotgun (WGS) entry which is preliminary data.</text>
</comment>
<gene>
    <name evidence="3" type="ORF">DNJ96_09425</name>
</gene>
<name>A0A4Q9RAS0_9GAMM</name>
<evidence type="ECO:0000313" key="4">
    <source>
        <dbReference type="Proteomes" id="UP000292639"/>
    </source>
</evidence>
<reference evidence="3 4" key="1">
    <citation type="submission" date="2018-06" db="EMBL/GenBank/DDBJ databases">
        <title>Three novel Pseudomonas species isolated from symptomatic oak.</title>
        <authorList>
            <person name="Bueno-Gonzalez V."/>
            <person name="Brady C."/>
        </authorList>
    </citation>
    <scope>NUCLEOTIDE SEQUENCE [LARGE SCALE GENOMIC DNA]</scope>
    <source>
        <strain evidence="3 4">P17C</strain>
    </source>
</reference>
<evidence type="ECO:0000259" key="2">
    <source>
        <dbReference type="Pfam" id="PF16220"/>
    </source>
</evidence>